<keyword evidence="3" id="KW-1185">Reference proteome</keyword>
<protein>
    <submittedName>
        <fullName evidence="2">DUF218 domain-containing protein</fullName>
    </submittedName>
</protein>
<evidence type="ECO:0000313" key="3">
    <source>
        <dbReference type="Proteomes" id="UP000295493"/>
    </source>
</evidence>
<dbReference type="Proteomes" id="UP000295493">
    <property type="component" value="Unassembled WGS sequence"/>
</dbReference>
<dbReference type="GO" id="GO:0005886">
    <property type="term" value="C:plasma membrane"/>
    <property type="evidence" value="ECO:0007669"/>
    <property type="project" value="TreeGrafter"/>
</dbReference>
<dbReference type="CDD" id="cd06259">
    <property type="entry name" value="YdcF-like"/>
    <property type="match status" value="1"/>
</dbReference>
<dbReference type="GO" id="GO:0000270">
    <property type="term" value="P:peptidoglycan metabolic process"/>
    <property type="evidence" value="ECO:0007669"/>
    <property type="project" value="TreeGrafter"/>
</dbReference>
<dbReference type="InterPro" id="IPR051599">
    <property type="entry name" value="Cell_Envelope_Assoc"/>
</dbReference>
<dbReference type="Pfam" id="PF02698">
    <property type="entry name" value="DUF218"/>
    <property type="match status" value="1"/>
</dbReference>
<dbReference type="EMBL" id="SNWD01000005">
    <property type="protein sequence ID" value="TDN82937.1"/>
    <property type="molecule type" value="Genomic_DNA"/>
</dbReference>
<evidence type="ECO:0000259" key="1">
    <source>
        <dbReference type="Pfam" id="PF02698"/>
    </source>
</evidence>
<name>A0A4R6FND4_9SPHN</name>
<feature type="domain" description="DUF218" evidence="1">
    <location>
        <begin position="35"/>
        <end position="143"/>
    </location>
</feature>
<dbReference type="InterPro" id="IPR003848">
    <property type="entry name" value="DUF218"/>
</dbReference>
<sequence length="177" mass="19617">MIRRFFALLILVYSLGFAVFMLALGSPGDSDTPTDAIVVPTGGAGRIDRGIALLQAHAAKRMLVTGVDRDVRPIELAIEYRVSPRLFECCIDLGREAVDTRSNGEETARWVAAHGYRSIRLVTSSWHMPRARMELGHALGSDVTIVSDPVQSEAGLGMLFREYNKYLVRRIALWAGW</sequence>
<reference evidence="2 3" key="1">
    <citation type="submission" date="2019-03" db="EMBL/GenBank/DDBJ databases">
        <title>Genomic Encyclopedia of Type Strains, Phase IV (KMG-IV): sequencing the most valuable type-strain genomes for metagenomic binning, comparative biology and taxonomic classification.</title>
        <authorList>
            <person name="Goeker M."/>
        </authorList>
    </citation>
    <scope>NUCLEOTIDE SEQUENCE [LARGE SCALE GENOMIC DNA]</scope>
    <source>
        <strain evidence="2 3">DSM 25059</strain>
    </source>
</reference>
<dbReference type="AlphaFoldDB" id="A0A4R6FND4"/>
<dbReference type="GO" id="GO:0043164">
    <property type="term" value="P:Gram-negative-bacterium-type cell wall biogenesis"/>
    <property type="evidence" value="ECO:0007669"/>
    <property type="project" value="TreeGrafter"/>
</dbReference>
<dbReference type="PANTHER" id="PTHR30336">
    <property type="entry name" value="INNER MEMBRANE PROTEIN, PROBABLE PERMEASE"/>
    <property type="match status" value="1"/>
</dbReference>
<gene>
    <name evidence="2" type="ORF">EV664_105134</name>
</gene>
<dbReference type="RefSeq" id="WP_162848810.1">
    <property type="nucleotide sequence ID" value="NZ_BMLU01000005.1"/>
</dbReference>
<organism evidence="2 3">
    <name type="scientific">Stakelama pacifica</name>
    <dbReference type="NCBI Taxonomy" id="517720"/>
    <lineage>
        <taxon>Bacteria</taxon>
        <taxon>Pseudomonadati</taxon>
        <taxon>Pseudomonadota</taxon>
        <taxon>Alphaproteobacteria</taxon>
        <taxon>Sphingomonadales</taxon>
        <taxon>Sphingomonadaceae</taxon>
        <taxon>Stakelama</taxon>
    </lineage>
</organism>
<proteinExistence type="predicted"/>
<dbReference type="PANTHER" id="PTHR30336:SF4">
    <property type="entry name" value="ENVELOPE BIOGENESIS FACTOR ELYC"/>
    <property type="match status" value="1"/>
</dbReference>
<evidence type="ECO:0000313" key="2">
    <source>
        <dbReference type="EMBL" id="TDN82937.1"/>
    </source>
</evidence>
<accession>A0A4R6FND4</accession>
<comment type="caution">
    <text evidence="2">The sequence shown here is derived from an EMBL/GenBank/DDBJ whole genome shotgun (WGS) entry which is preliminary data.</text>
</comment>